<evidence type="ECO:0000313" key="3">
    <source>
        <dbReference type="Proteomes" id="UP000294575"/>
    </source>
</evidence>
<evidence type="ECO:0000313" key="2">
    <source>
        <dbReference type="EMBL" id="TDQ38144.1"/>
    </source>
</evidence>
<dbReference type="GO" id="GO:0016788">
    <property type="term" value="F:hydrolase activity, acting on ester bonds"/>
    <property type="evidence" value="ECO:0007669"/>
    <property type="project" value="InterPro"/>
</dbReference>
<dbReference type="OrthoDB" id="556502at2"/>
<dbReference type="AlphaFoldDB" id="A0A4R6U541"/>
<accession>A0A4R6U541</accession>
<comment type="caution">
    <text evidence="2">The sequence shown here is derived from an EMBL/GenBank/DDBJ whole genome shotgun (WGS) entry which is preliminary data.</text>
</comment>
<protein>
    <submittedName>
        <fullName evidence="2">PGAP1-like protein</fullName>
    </submittedName>
</protein>
<dbReference type="Gene3D" id="3.40.50.1820">
    <property type="entry name" value="alpha/beta hydrolase"/>
    <property type="match status" value="1"/>
</dbReference>
<proteinExistence type="predicted"/>
<dbReference type="EMBL" id="SNYK01000005">
    <property type="protein sequence ID" value="TDQ38144.1"/>
    <property type="molecule type" value="Genomic_DNA"/>
</dbReference>
<feature type="domain" description="GPI inositol-deacylase PGAP1-like alpha/beta" evidence="1">
    <location>
        <begin position="130"/>
        <end position="181"/>
    </location>
</feature>
<organism evidence="2 3">
    <name type="scientific">Thiopseudomonas denitrificans</name>
    <dbReference type="NCBI Taxonomy" id="1501432"/>
    <lineage>
        <taxon>Bacteria</taxon>
        <taxon>Pseudomonadati</taxon>
        <taxon>Pseudomonadota</taxon>
        <taxon>Gammaproteobacteria</taxon>
        <taxon>Pseudomonadales</taxon>
        <taxon>Pseudomonadaceae</taxon>
        <taxon>Thiopseudomonas</taxon>
    </lineage>
</organism>
<keyword evidence="3" id="KW-1185">Reference proteome</keyword>
<dbReference type="InterPro" id="IPR029058">
    <property type="entry name" value="AB_hydrolase_fold"/>
</dbReference>
<dbReference type="Proteomes" id="UP000294575">
    <property type="component" value="Unassembled WGS sequence"/>
</dbReference>
<name>A0A4R6U541_9GAMM</name>
<dbReference type="SUPFAM" id="SSF53474">
    <property type="entry name" value="alpha/beta-Hydrolases"/>
    <property type="match status" value="1"/>
</dbReference>
<reference evidence="2 3" key="1">
    <citation type="submission" date="2019-03" db="EMBL/GenBank/DDBJ databases">
        <title>Genomic Encyclopedia of Type Strains, Phase IV (KMG-IV): sequencing the most valuable type-strain genomes for metagenomic binning, comparative biology and taxonomic classification.</title>
        <authorList>
            <person name="Goeker M."/>
        </authorList>
    </citation>
    <scope>NUCLEOTIDE SEQUENCE [LARGE SCALE GENOMIC DNA]</scope>
    <source>
        <strain evidence="2 3">DSM 28679</strain>
    </source>
</reference>
<dbReference type="InterPro" id="IPR012908">
    <property type="entry name" value="PGAP1-ab_dom-like"/>
</dbReference>
<gene>
    <name evidence="2" type="ORF">DFQ45_10555</name>
</gene>
<evidence type="ECO:0000259" key="1">
    <source>
        <dbReference type="Pfam" id="PF07819"/>
    </source>
</evidence>
<sequence>MATRVAPFYPIIYVRGYAMTQGEIDDATSSPYMGFNLGSTKIRQSWDKKVQRHIFESPLIRLMKDYGYQDSFCDGTEQDAQLPARSVVIYRYYEQADPDLGGDRRPTLVEAARGLKELVYRVRERVCGNDAEQREQFRVHLVAHSMGGLVVRAFLQNDAISDVADRQLVDKVFTYATPHNGIEMAGINVPAFLGLWDINNFNRQKIAEYLGLPGKPGRVDSLNGAFDPQRFFCFVGTNSQDYAAAAGISRKLAGEMSDGLVSIENATVAGAPRAFAYRSHSGPHGVVNSEEGYQNLVRFLFGDVRVDGRLEVEALPLPPSVQKAKDAGSAVRASYYFEAVVVPRGAFSVRLSERRRETFSAVLRSYDELLKPENAGESAPRSPVLFSAFLDSKKITQGRTLVFNLELAVSATGYTIDSRLWKSHVEGEYLFRDTLTLRLTRAPDGFNLRHLSADERWSEGTGVLAERLRDGYLIPLASGKGFRGHLYLQVQDR</sequence>
<dbReference type="RefSeq" id="WP_101497156.1">
    <property type="nucleotide sequence ID" value="NZ_LNJZ01000008.1"/>
</dbReference>
<dbReference type="Pfam" id="PF07819">
    <property type="entry name" value="PGAP1"/>
    <property type="match status" value="1"/>
</dbReference>